<keyword evidence="2" id="KW-1185">Reference proteome</keyword>
<dbReference type="InterPro" id="IPR011004">
    <property type="entry name" value="Trimer_LpxA-like_sf"/>
</dbReference>
<accession>Q87AQ3</accession>
<protein>
    <submittedName>
        <fullName evidence="1">Uncharacterized protein</fullName>
    </submittedName>
</protein>
<evidence type="ECO:0000313" key="2">
    <source>
        <dbReference type="Proteomes" id="UP000002516"/>
    </source>
</evidence>
<proteinExistence type="predicted"/>
<sequence>MGATLTIGVFQPHQACIRSSHMNNTFDYKFDKCINGSAQQSRIQTDFQIKYGAVFGEDITIGGNVCISSGVRVGYNACIGESVCIAKESNIRNKVRIENHAVIGELVISIAKYPCTVATAVGAV</sequence>
<gene>
    <name evidence="1" type="ordered locus">PD_1770</name>
</gene>
<evidence type="ECO:0000313" key="1">
    <source>
        <dbReference type="EMBL" id="AAO29604.1"/>
    </source>
</evidence>
<dbReference type="KEGG" id="xft:PD_1770"/>
<name>Q87AQ3_XYLFT</name>
<organism evidence="1 2">
    <name type="scientific">Xylella fastidiosa (strain Temecula1 / ATCC 700964)</name>
    <dbReference type="NCBI Taxonomy" id="183190"/>
    <lineage>
        <taxon>Bacteria</taxon>
        <taxon>Pseudomonadati</taxon>
        <taxon>Pseudomonadota</taxon>
        <taxon>Gammaproteobacteria</taxon>
        <taxon>Lysobacterales</taxon>
        <taxon>Lysobacteraceae</taxon>
        <taxon>Xylella</taxon>
    </lineage>
</organism>
<dbReference type="HOGENOM" id="CLU_2003040_0_0_6"/>
<dbReference type="SUPFAM" id="SSF51161">
    <property type="entry name" value="Trimeric LpxA-like enzymes"/>
    <property type="match status" value="1"/>
</dbReference>
<dbReference type="Gene3D" id="2.160.10.10">
    <property type="entry name" value="Hexapeptide repeat proteins"/>
    <property type="match status" value="1"/>
</dbReference>
<reference evidence="1 2" key="1">
    <citation type="journal article" date="2003" name="J. Bacteriol.">
        <title>Comparative analyses of the complete genome sequences of Pierce's disease and citrus variegated chlorosis strains of Xylella fastidiosa.</title>
        <authorList>
            <person name="Van Sluys M.A."/>
            <person name="de Oliveira M.C."/>
            <person name="Monteiro-Vitorello C.B."/>
            <person name="Miyaki C.Y."/>
            <person name="Furlan L.R."/>
            <person name="Camargo L.E."/>
            <person name="da Silva A.C."/>
            <person name="Moon D.H."/>
            <person name="Takita M.A."/>
            <person name="Lemos E.G."/>
            <person name="Machado M.A."/>
            <person name="Ferro M.I."/>
            <person name="da Silva F.R."/>
            <person name="Goldman M.H."/>
            <person name="Goldman G.H."/>
            <person name="Lemos M.V."/>
            <person name="El-Dorry H."/>
            <person name="Tsai S.M."/>
            <person name="Carrer H."/>
            <person name="Carraro D.M."/>
            <person name="de Oliveira R.C."/>
            <person name="Nunes L.R."/>
            <person name="Siqueira W.J."/>
            <person name="Coutinho L.L."/>
            <person name="Kimura E.T."/>
            <person name="Ferro E.S."/>
            <person name="Harakava R."/>
            <person name="Kuramae E.E."/>
            <person name="Marino C.L."/>
            <person name="Giglioti E."/>
            <person name="Abreu I.L."/>
            <person name="Alves L.M."/>
            <person name="do Amaral A.M."/>
            <person name="Baia G.S."/>
            <person name="Blanco S.R."/>
            <person name="Brito M.S."/>
            <person name="Cannavan F.S."/>
            <person name="Celestino A.V."/>
            <person name="da Cunha A.F."/>
            <person name="Fenille R.C."/>
            <person name="Ferro J.A."/>
            <person name="Formighieri E.F."/>
            <person name="Kishi L.T."/>
            <person name="Leoni S.G."/>
            <person name="Oliveira A.R."/>
            <person name="Rosa V.E.Jr."/>
            <person name="Sassaki F.T."/>
            <person name="Sena J.A."/>
            <person name="de Souza A.A."/>
            <person name="Truffi D."/>
            <person name="Tsukumo F."/>
            <person name="Yanai G.M."/>
            <person name="Zaros L.G."/>
            <person name="Civerolo E.L."/>
            <person name="Simpson A.J."/>
            <person name="Almeida N.F.Jr."/>
            <person name="Setubal J.C."/>
            <person name="Kitajima J.P."/>
        </authorList>
    </citation>
    <scope>NUCLEOTIDE SEQUENCE [LARGE SCALE GENOMIC DNA]</scope>
    <source>
        <strain evidence="2">Temecula1 / ATCC 700964</strain>
    </source>
</reference>
<dbReference type="AlphaFoldDB" id="Q87AQ3"/>
<dbReference type="Proteomes" id="UP000002516">
    <property type="component" value="Chromosome"/>
</dbReference>
<dbReference type="EMBL" id="AE009442">
    <property type="protein sequence ID" value="AAO29604.1"/>
    <property type="molecule type" value="Genomic_DNA"/>
</dbReference>